<proteinExistence type="predicted"/>
<keyword evidence="5" id="KW-1185">Reference proteome</keyword>
<dbReference type="Proteomes" id="UP000651112">
    <property type="component" value="Unassembled WGS sequence"/>
</dbReference>
<gene>
    <name evidence="4" type="ORF">H8B21_03270</name>
</gene>
<evidence type="ECO:0000313" key="4">
    <source>
        <dbReference type="EMBL" id="MBD1420583.1"/>
    </source>
</evidence>
<name>A0ABR7XN30_9SPHI</name>
<evidence type="ECO:0000256" key="1">
    <source>
        <dbReference type="SAM" id="Coils"/>
    </source>
</evidence>
<evidence type="ECO:0000256" key="2">
    <source>
        <dbReference type="SAM" id="MobiDB-lite"/>
    </source>
</evidence>
<feature type="chain" id="PRO_5046500981" evidence="3">
    <location>
        <begin position="22"/>
        <end position="531"/>
    </location>
</feature>
<keyword evidence="1" id="KW-0175">Coiled coil</keyword>
<feature type="signal peptide" evidence="3">
    <location>
        <begin position="1"/>
        <end position="21"/>
    </location>
</feature>
<comment type="caution">
    <text evidence="4">The sequence shown here is derived from an EMBL/GenBank/DDBJ whole genome shotgun (WGS) entry which is preliminary data.</text>
</comment>
<keyword evidence="3" id="KW-0732">Signal</keyword>
<sequence>MKKLHILFVLLLSAGYTGAQAPRYTGGSSGTVPEGITVEIFTEYNRISEYQRTYFLVSSALSDEVEVKIETAITYTCGRVERGFMALTGGSTLHLKPRESKKTGTWLKETQDKECINVGTDDVHSTIVGITYSGVIVKNYSADARKAKQQQNAETTDVAERGQMSKDDQKGARRKTDDDFWNDNPSSNTRSAGSQSRTETAAGRKAREDQAYIDNLNRQMAENERLRQESAQKIDVWSNNLYNTFYAAQAATEARNRLNENSTLSGNFRSVEELEAEFNQKYYAINQDVQEWNEASNQSIQSGVNLLFNDGSASGQATGEFVGLLGSVINNNRAEKEVRERKASLERQKEEALKELNRRKWNAIVELRTKLFEQFADGGTPLSKHRIQSPEVYCFVYSFPANGMNETSPNLYISNVFPVAQYSDGTWPFKNTLVTDIKKKIDAQSIVWMGYYTQKEMAEQMRSSLINLSQKAQLNPLGIEYKGTPAKATINNDDFWGTGESAAKATATPANNKTNTKPTTTKKKEDDFWNN</sequence>
<feature type="coiled-coil region" evidence="1">
    <location>
        <begin position="331"/>
        <end position="362"/>
    </location>
</feature>
<organism evidence="4 5">
    <name type="scientific">Sphingobacterium chuzhouense</name>
    <dbReference type="NCBI Taxonomy" id="1742264"/>
    <lineage>
        <taxon>Bacteria</taxon>
        <taxon>Pseudomonadati</taxon>
        <taxon>Bacteroidota</taxon>
        <taxon>Sphingobacteriia</taxon>
        <taxon>Sphingobacteriales</taxon>
        <taxon>Sphingobacteriaceae</taxon>
        <taxon>Sphingobacterium</taxon>
    </lineage>
</organism>
<evidence type="ECO:0000313" key="5">
    <source>
        <dbReference type="Proteomes" id="UP000651112"/>
    </source>
</evidence>
<protein>
    <submittedName>
        <fullName evidence="4">Uncharacterized protein</fullName>
    </submittedName>
</protein>
<reference evidence="4 5" key="1">
    <citation type="submission" date="2020-08" db="EMBL/GenBank/DDBJ databases">
        <title>Sphingobacterium sp. DN00404 isolated from aquaculture water.</title>
        <authorList>
            <person name="Zhang M."/>
        </authorList>
    </citation>
    <scope>NUCLEOTIDE SEQUENCE [LARGE SCALE GENOMIC DNA]</scope>
    <source>
        <strain evidence="4 5">KCTC 42746</strain>
    </source>
</reference>
<feature type="region of interest" description="Disordered" evidence="2">
    <location>
        <begin position="498"/>
        <end position="531"/>
    </location>
</feature>
<dbReference type="RefSeq" id="WP_190312338.1">
    <property type="nucleotide sequence ID" value="NZ_JACNYL010000001.1"/>
</dbReference>
<dbReference type="EMBL" id="JACNYL010000001">
    <property type="protein sequence ID" value="MBD1420583.1"/>
    <property type="molecule type" value="Genomic_DNA"/>
</dbReference>
<feature type="compositionally biased region" description="Basic and acidic residues" evidence="2">
    <location>
        <begin position="522"/>
        <end position="531"/>
    </location>
</feature>
<feature type="compositionally biased region" description="Polar residues" evidence="2">
    <location>
        <begin position="183"/>
        <end position="199"/>
    </location>
</feature>
<feature type="region of interest" description="Disordered" evidence="2">
    <location>
        <begin position="148"/>
        <end position="211"/>
    </location>
</feature>
<feature type="compositionally biased region" description="Low complexity" evidence="2">
    <location>
        <begin position="502"/>
        <end position="519"/>
    </location>
</feature>
<evidence type="ECO:0000256" key="3">
    <source>
        <dbReference type="SAM" id="SignalP"/>
    </source>
</evidence>
<feature type="compositionally biased region" description="Basic and acidic residues" evidence="2">
    <location>
        <begin position="158"/>
        <end position="178"/>
    </location>
</feature>
<accession>A0ABR7XN30</accession>